<name>A0A085NSH2_9BILA</name>
<dbReference type="Proteomes" id="UP000030758">
    <property type="component" value="Unassembled WGS sequence"/>
</dbReference>
<feature type="compositionally biased region" description="Basic and acidic residues" evidence="1">
    <location>
        <begin position="327"/>
        <end position="339"/>
    </location>
</feature>
<feature type="region of interest" description="Disordered" evidence="1">
    <location>
        <begin position="1011"/>
        <end position="1045"/>
    </location>
</feature>
<feature type="compositionally biased region" description="Basic and acidic residues" evidence="1">
    <location>
        <begin position="1015"/>
        <end position="1042"/>
    </location>
</feature>
<feature type="region of interest" description="Disordered" evidence="1">
    <location>
        <begin position="605"/>
        <end position="625"/>
    </location>
</feature>
<evidence type="ECO:0000313" key="2">
    <source>
        <dbReference type="EMBL" id="KFD72418.1"/>
    </source>
</evidence>
<protein>
    <submittedName>
        <fullName evidence="2">Uncharacterized protein</fullName>
    </submittedName>
</protein>
<accession>A0A085NSH2</accession>
<feature type="region of interest" description="Disordered" evidence="1">
    <location>
        <begin position="652"/>
        <end position="717"/>
    </location>
</feature>
<sequence length="1177" mass="126472">MYAYSIIFELRNKGCLTATSLPWRISHSELRPGKVPESEQVPDGGEERFSHVRVSFRLPVAAAYLLRSLQSNEPDRLRSLGVLSVEVDSGNDTHGNPSCSPAALGHEGRNEDTVLATARSLPQTLDYNCSGSTFSPSTDVHDAVGNCFRPSAADMIPSTACPSSVPVGTQGRRRMSMDYQVLSPSDYQQVVAREAVDAPMGQYPRCRLRTFPLETHDVPPHANAWQCQQSTALSPHSLRTVPKRAGKSPTPATVSANSPLLVGLLLQSSGIGAGRSNPLVVDGLNPTADRMTNSSVPAEADQGDVKDLTSVAALQKPKRSRNSGTRKGPEKRLRSKRDGTSTTALRSSVDGIPLVKVANANQRQVKVENETNVSSQYGGGTSSSCVSENSSSFSFATKLHRETTINEVIQSVVLNAPGQDGFVELLNPDNCDGEHYSLRIPDGGGTSKRLPSDPEDLNDCNLNPSSALSDGQSPLSVASTDNRVPTAARSLPQTLDYNCSGSTFSPSTDVHDAVGNCFRPSAADMIPSTACPSSAPVGTQGRRRMSMDYQVLSPSDYQQVVAREAVDAPMGQYPRCRLRTFPLETHDVPPHANAWQCQQSTALSPHSLRTVPKRAGKSPTPATVSANSPLLVGLLLQSSGIGAGRSNPLVVDGLNPTADRMTNSSVPAEADQGDVKDLTSVAALQKPKRSRNSGTRKGPEKRLRSKRDGTSTTALRSSVDGIPLVKVANANQRQVKVENETNVSSQYGGGTSSSCVSENSSSFSFATKLHRETTINEVIQSVVLNAPGQDGFVELLNPDNCDGEHYSLRIPDGGGTSKRLPSDPEDLNDCNLNPSSALSDGQSPLSVASTDNRVPTARFILQFIRLAVFSVAYCRLATSEYDGQSPSKLCSHMCPRDMFVLTGMCRVITFILRSAIRKMLLRAYLKRDCLTPHVVPYLSVVSVPNSVSYSDLCGAGNTFGDAESATKETDNAHLSPSGDLSMLSAQVPDASFCNLRRSLFSKSVSPVAQALANGNDRRTTELPEESGRQDDWASHSAAKDLQEDTADALTSPTLQSCQESNKWTQSNQTSEAAFMASDYLVRTDHDYAPLFDDSLNHASPRDLGEKPCGTLSDTTEEDCLIGKAALNAFERPYDQDGHQTLDVSVALLPQQVSSSQRQNHQWAMPTEMPFEQNVGSQ</sequence>
<feature type="compositionally biased region" description="Basic and acidic residues" evidence="1">
    <location>
        <begin position="697"/>
        <end position="709"/>
    </location>
</feature>
<gene>
    <name evidence="2" type="ORF">M514_05411</name>
</gene>
<proteinExistence type="predicted"/>
<reference evidence="2" key="1">
    <citation type="journal article" date="2014" name="Nat. Genet.">
        <title>Genome and transcriptome of the porcine whipworm Trichuris suis.</title>
        <authorList>
            <person name="Jex A.R."/>
            <person name="Nejsum P."/>
            <person name="Schwarz E.M."/>
            <person name="Hu L."/>
            <person name="Young N.D."/>
            <person name="Hall R.S."/>
            <person name="Korhonen P.K."/>
            <person name="Liao S."/>
            <person name="Thamsborg S."/>
            <person name="Xia J."/>
            <person name="Xu P."/>
            <person name="Wang S."/>
            <person name="Scheerlinck J.P."/>
            <person name="Hofmann A."/>
            <person name="Sternberg P.W."/>
            <person name="Wang J."/>
            <person name="Gasser R.B."/>
        </authorList>
    </citation>
    <scope>NUCLEOTIDE SEQUENCE [LARGE SCALE GENOMIC DNA]</scope>
    <source>
        <strain evidence="2">DCEP-RM93F</strain>
    </source>
</reference>
<feature type="region of interest" description="Disordered" evidence="1">
    <location>
        <begin position="434"/>
        <end position="455"/>
    </location>
</feature>
<dbReference type="AlphaFoldDB" id="A0A085NSH2"/>
<feature type="compositionally biased region" description="Polar residues" evidence="1">
    <location>
        <begin position="830"/>
        <end position="845"/>
    </location>
</feature>
<dbReference type="EMBL" id="KL367477">
    <property type="protein sequence ID" value="KFD72418.1"/>
    <property type="molecule type" value="Genomic_DNA"/>
</dbReference>
<organism evidence="2">
    <name type="scientific">Trichuris suis</name>
    <name type="common">pig whipworm</name>
    <dbReference type="NCBI Taxonomy" id="68888"/>
    <lineage>
        <taxon>Eukaryota</taxon>
        <taxon>Metazoa</taxon>
        <taxon>Ecdysozoa</taxon>
        <taxon>Nematoda</taxon>
        <taxon>Enoplea</taxon>
        <taxon>Dorylaimia</taxon>
        <taxon>Trichinellida</taxon>
        <taxon>Trichuridae</taxon>
        <taxon>Trichuris</taxon>
    </lineage>
</organism>
<evidence type="ECO:0000256" key="1">
    <source>
        <dbReference type="SAM" id="MobiDB-lite"/>
    </source>
</evidence>
<feature type="region of interest" description="Disordered" evidence="1">
    <location>
        <begin position="235"/>
        <end position="255"/>
    </location>
</feature>
<feature type="region of interest" description="Disordered" evidence="1">
    <location>
        <begin position="282"/>
        <end position="347"/>
    </location>
</feature>
<feature type="region of interest" description="Disordered" evidence="1">
    <location>
        <begin position="806"/>
        <end position="845"/>
    </location>
</feature>